<evidence type="ECO:0000256" key="4">
    <source>
        <dbReference type="ARBA" id="ARBA00022679"/>
    </source>
</evidence>
<dbReference type="PANTHER" id="PTHR37316">
    <property type="entry name" value="TEICHOIC ACID GLYCEROL-PHOSPHATE PRIMASE"/>
    <property type="match status" value="1"/>
</dbReference>
<dbReference type="InterPro" id="IPR051612">
    <property type="entry name" value="Teichoic_Acid_Biosynth"/>
</dbReference>
<dbReference type="InterPro" id="IPR007554">
    <property type="entry name" value="Glycerophosphate_synth"/>
</dbReference>
<dbReference type="GO" id="GO:0019350">
    <property type="term" value="P:teichoic acid biosynthetic process"/>
    <property type="evidence" value="ECO:0007669"/>
    <property type="project" value="UniProtKB-KW"/>
</dbReference>
<dbReference type="InterPro" id="IPR001296">
    <property type="entry name" value="Glyco_trans_1"/>
</dbReference>
<dbReference type="Proteomes" id="UP000095464">
    <property type="component" value="Unassembled WGS sequence"/>
</dbReference>
<comment type="subcellular location">
    <subcellularLocation>
        <location evidence="1">Cell membrane</location>
        <topology evidence="1">Peripheral membrane protein</topology>
    </subcellularLocation>
</comment>
<keyword evidence="3" id="KW-1003">Cell membrane</keyword>
<name>A0AAP7LT33_9STAP</name>
<sequence length="843" mass="98390">MSKSNKVKEIAEFIINPVKENRKNLRVQKNAYYINCIRQLGIKNKTILLESYHGVNFTGNSYAMFKKLIEAYPDFKCYVAIKNLEDPMIKWIKKTYKNKNFEIVEYESKHYLKLLATCKYLVNDTSFMPYFCKRDEQVYLNTWHGTPLKTLGMHIKNAKFNDHKNIQKNLFSIDKLSMPNKFTADNLVNSHDLSGILNAEVNILGNPRVDLTLNSNDIEMKEKYKLQQNKKIVLYAPTWKKSETETTEQDLQNLITQTEMIQYTLGEGYHVYLKSHYFIYKKMVKMSYKRHLIPNWVDTNEILAAVDLLITDYSSIFFDFLPLQRPIHFFMPDKDEYEETRGLYLDVKGLPGKVSYSLNELLSSINDNNDDYLKKYKKNIDDYLERFCYEDNGISSPRTIDFMLGRHKGKKTYKSDKRVILFYGGGFYNNGITNSIINLSNSFDYNKYEFILIENDKSFQEKTDNMKRLNDNVHVITKFSYTNRNVFDTISQNLLYRQGYNSKYLYKSYLRTYFELDYKRVFGNLCPDVMIDYGGYNKMFTALFAFSPVNKKGIFLHNDMLGEFNKKINGKYKHHWNLKVIFSLYDEFDKVISVTESVNEANKVGLGNLVKNKEEKMISISNIINGEEIIRLANEANNSKNRFEIENDQQKSNYIIYNFEENSNLKLSISAIQSPNKDDHNFVNVARLSPEKNHESLIRAFKDVVLEDSKSKLYILGDGPLFRHLERLIKELKLEAHVFLLGFIKNPFMFISECDCFVLTSNYEGQGMVILEAQTLGKPVIGTNVSGINSILNNTNGLLIENNTESIKNGLLEYLKGTVPQIVFDYESYNTEIMNKFESLVLD</sequence>
<dbReference type="InterPro" id="IPR043149">
    <property type="entry name" value="TagF_N"/>
</dbReference>
<comment type="similarity">
    <text evidence="2">Belongs to the CDP-glycerol glycerophosphotransferase family.</text>
</comment>
<evidence type="ECO:0000256" key="6">
    <source>
        <dbReference type="ARBA" id="ARBA00023136"/>
    </source>
</evidence>
<keyword evidence="6" id="KW-0472">Membrane</keyword>
<dbReference type="EMBL" id="LNPX01000049">
    <property type="protein sequence ID" value="OEK52595.1"/>
    <property type="molecule type" value="Genomic_DNA"/>
</dbReference>
<dbReference type="RefSeq" id="WP_069854599.1">
    <property type="nucleotide sequence ID" value="NZ_LNPX01000049.1"/>
</dbReference>
<evidence type="ECO:0000259" key="7">
    <source>
        <dbReference type="Pfam" id="PF00534"/>
    </source>
</evidence>
<dbReference type="AlphaFoldDB" id="A0AAP7LT33"/>
<keyword evidence="4" id="KW-0808">Transferase</keyword>
<evidence type="ECO:0000256" key="3">
    <source>
        <dbReference type="ARBA" id="ARBA00022475"/>
    </source>
</evidence>
<dbReference type="Pfam" id="PF00534">
    <property type="entry name" value="Glycos_transf_1"/>
    <property type="match status" value="1"/>
</dbReference>
<dbReference type="SUPFAM" id="SSF53756">
    <property type="entry name" value="UDP-Glycosyltransferase/glycogen phosphorylase"/>
    <property type="match status" value="2"/>
</dbReference>
<evidence type="ECO:0000313" key="9">
    <source>
        <dbReference type="Proteomes" id="UP000095464"/>
    </source>
</evidence>
<dbReference type="Gene3D" id="3.40.50.12580">
    <property type="match status" value="1"/>
</dbReference>
<evidence type="ECO:0000313" key="8">
    <source>
        <dbReference type="EMBL" id="OEK52595.1"/>
    </source>
</evidence>
<dbReference type="Gene3D" id="3.40.50.11820">
    <property type="match status" value="1"/>
</dbReference>
<feature type="domain" description="Glycosyl transferase family 1" evidence="7">
    <location>
        <begin position="672"/>
        <end position="817"/>
    </location>
</feature>
<gene>
    <name evidence="8" type="ORF">ASS94_11505</name>
</gene>
<evidence type="ECO:0000256" key="2">
    <source>
        <dbReference type="ARBA" id="ARBA00010488"/>
    </source>
</evidence>
<dbReference type="GO" id="GO:0005886">
    <property type="term" value="C:plasma membrane"/>
    <property type="evidence" value="ECO:0007669"/>
    <property type="project" value="UniProtKB-SubCell"/>
</dbReference>
<comment type="caution">
    <text evidence="8">The sequence shown here is derived from an EMBL/GenBank/DDBJ whole genome shotgun (WGS) entry which is preliminary data.</text>
</comment>
<dbReference type="GO" id="GO:0047355">
    <property type="term" value="F:CDP-glycerol glycerophosphotransferase activity"/>
    <property type="evidence" value="ECO:0007669"/>
    <property type="project" value="InterPro"/>
</dbReference>
<evidence type="ECO:0000256" key="1">
    <source>
        <dbReference type="ARBA" id="ARBA00004202"/>
    </source>
</evidence>
<proteinExistence type="inferred from homology"/>
<evidence type="ECO:0000256" key="5">
    <source>
        <dbReference type="ARBA" id="ARBA00022944"/>
    </source>
</evidence>
<keyword evidence="5" id="KW-0777">Teichoic acid biosynthesis</keyword>
<dbReference type="InterPro" id="IPR043148">
    <property type="entry name" value="TagF_C"/>
</dbReference>
<protein>
    <submittedName>
        <fullName evidence="8">Teichoic acid biosynthesis protein</fullName>
    </submittedName>
</protein>
<reference evidence="9" key="1">
    <citation type="submission" date="2015-11" db="EMBL/GenBank/DDBJ databases">
        <title>Genomic diversity of Staphylococcus saprophyticus strains from urinary tract infections, animal surfaces, and fermented foods.</title>
        <authorList>
            <person name="Wolfe B.E."/>
        </authorList>
    </citation>
    <scope>NUCLEOTIDE SEQUENCE [LARGE SCALE GENOMIC DNA]</scope>
    <source>
        <strain evidence="9">738_7</strain>
    </source>
</reference>
<dbReference type="Pfam" id="PF04464">
    <property type="entry name" value="Glyphos_transf"/>
    <property type="match status" value="1"/>
</dbReference>
<organism evidence="8 9">
    <name type="scientific">Staphylococcus equorum</name>
    <dbReference type="NCBI Taxonomy" id="246432"/>
    <lineage>
        <taxon>Bacteria</taxon>
        <taxon>Bacillati</taxon>
        <taxon>Bacillota</taxon>
        <taxon>Bacilli</taxon>
        <taxon>Bacillales</taxon>
        <taxon>Staphylococcaceae</taxon>
        <taxon>Staphylococcus</taxon>
    </lineage>
</organism>
<dbReference type="GO" id="GO:0016757">
    <property type="term" value="F:glycosyltransferase activity"/>
    <property type="evidence" value="ECO:0007669"/>
    <property type="project" value="InterPro"/>
</dbReference>
<dbReference type="PANTHER" id="PTHR37316:SF3">
    <property type="entry name" value="TEICHOIC ACID GLYCEROL-PHOSPHATE TRANSFERASE"/>
    <property type="match status" value="1"/>
</dbReference>
<accession>A0AAP7LT33</accession>
<dbReference type="CDD" id="cd03811">
    <property type="entry name" value="GT4_GT28_WabH-like"/>
    <property type="match status" value="1"/>
</dbReference>
<dbReference type="Gene3D" id="3.40.50.2000">
    <property type="entry name" value="Glycogen Phosphorylase B"/>
    <property type="match status" value="1"/>
</dbReference>